<keyword evidence="3" id="KW-1133">Transmembrane helix</keyword>
<comment type="caution">
    <text evidence="6">The sequence shown here is derived from an EMBL/GenBank/DDBJ whole genome shotgun (WGS) entry which is preliminary data.</text>
</comment>
<feature type="region of interest" description="Disordered" evidence="5">
    <location>
        <begin position="153"/>
        <end position="189"/>
    </location>
</feature>
<evidence type="ECO:0000313" key="7">
    <source>
        <dbReference type="Proteomes" id="UP000741013"/>
    </source>
</evidence>
<evidence type="ECO:0000256" key="5">
    <source>
        <dbReference type="SAM" id="MobiDB-lite"/>
    </source>
</evidence>
<comment type="subcellular location">
    <subcellularLocation>
        <location evidence="1">Membrane</location>
        <topology evidence="1">Multi-pass membrane protein</topology>
    </subcellularLocation>
</comment>
<feature type="compositionally biased region" description="Basic residues" evidence="5">
    <location>
        <begin position="178"/>
        <end position="189"/>
    </location>
</feature>
<keyword evidence="4" id="KW-0472">Membrane</keyword>
<evidence type="ECO:0000256" key="4">
    <source>
        <dbReference type="ARBA" id="ARBA00023136"/>
    </source>
</evidence>
<accession>A0ABS4PKA9</accession>
<evidence type="ECO:0000256" key="1">
    <source>
        <dbReference type="ARBA" id="ARBA00004141"/>
    </source>
</evidence>
<name>A0ABS4PKA9_9PSEU</name>
<dbReference type="RefSeq" id="WP_209663530.1">
    <property type="nucleotide sequence ID" value="NZ_JAGGMS010000001.1"/>
</dbReference>
<dbReference type="InterPro" id="IPR032808">
    <property type="entry name" value="DoxX"/>
</dbReference>
<evidence type="ECO:0000256" key="2">
    <source>
        <dbReference type="ARBA" id="ARBA00022692"/>
    </source>
</evidence>
<keyword evidence="2" id="KW-0812">Transmembrane</keyword>
<sequence length="189" mass="20146">MILRRLARPLLASIFISGGINALRQAEGHAEAAKPLLDSTVGRYADKLPAQVPTDPVTLVKVDAALKIAAGSLFALGKAPRLSALVLLGSLVPTTVAGHPFWAEKDEQAKQQHLVHFLKNLGLAGGLMIAAADTHGKPSLGWRAKKAAQVASKQAQSIQKSAGKQAQTWQKTAEKQTRKARKRAKQLTN</sequence>
<reference evidence="6 7" key="1">
    <citation type="submission" date="2021-03" db="EMBL/GenBank/DDBJ databases">
        <title>Sequencing the genomes of 1000 actinobacteria strains.</title>
        <authorList>
            <person name="Klenk H.-P."/>
        </authorList>
    </citation>
    <scope>NUCLEOTIDE SEQUENCE [LARGE SCALE GENOMIC DNA]</scope>
    <source>
        <strain evidence="6 7">DSM 45510</strain>
    </source>
</reference>
<proteinExistence type="predicted"/>
<dbReference type="Pfam" id="PF07681">
    <property type="entry name" value="DoxX"/>
    <property type="match status" value="1"/>
</dbReference>
<keyword evidence="7" id="KW-1185">Reference proteome</keyword>
<evidence type="ECO:0000313" key="6">
    <source>
        <dbReference type="EMBL" id="MBP2179869.1"/>
    </source>
</evidence>
<feature type="compositionally biased region" description="Low complexity" evidence="5">
    <location>
        <begin position="153"/>
        <end position="167"/>
    </location>
</feature>
<dbReference type="EMBL" id="JAGGMS010000001">
    <property type="protein sequence ID" value="MBP2179869.1"/>
    <property type="molecule type" value="Genomic_DNA"/>
</dbReference>
<dbReference type="Proteomes" id="UP000741013">
    <property type="component" value="Unassembled WGS sequence"/>
</dbReference>
<protein>
    <submittedName>
        <fullName evidence="6">Membrane protein YphA (DoxX/SURF4 family)</fullName>
    </submittedName>
</protein>
<evidence type="ECO:0000256" key="3">
    <source>
        <dbReference type="ARBA" id="ARBA00022989"/>
    </source>
</evidence>
<gene>
    <name evidence="6" type="ORF">JOM49_001395</name>
</gene>
<organism evidence="6 7">
    <name type="scientific">Amycolatopsis magusensis</name>
    <dbReference type="NCBI Taxonomy" id="882444"/>
    <lineage>
        <taxon>Bacteria</taxon>
        <taxon>Bacillati</taxon>
        <taxon>Actinomycetota</taxon>
        <taxon>Actinomycetes</taxon>
        <taxon>Pseudonocardiales</taxon>
        <taxon>Pseudonocardiaceae</taxon>
        <taxon>Amycolatopsis</taxon>
    </lineage>
</organism>